<proteinExistence type="predicted"/>
<sequence length="145" mass="16230" precursor="true">MKVAALALLLAACGSAPESRQFDFWLGDWDVQVAGKIVARSKIQSIADGCIILENWMPFSGGQGKSWNFRNPATGQWEQLWITDTGEILKLSGHWKDGAIRQSNATHRHSFTPVAPGRVHQFCEESRDGGKTWQVVFDALYIKRE</sequence>
<evidence type="ECO:0000313" key="1">
    <source>
        <dbReference type="EMBL" id="ABJ83592.1"/>
    </source>
</evidence>
<dbReference type="EMBL" id="CP000473">
    <property type="protein sequence ID" value="ABJ83592.1"/>
    <property type="molecule type" value="Genomic_DNA"/>
</dbReference>
<accession>Q024I4</accession>
<organism evidence="1">
    <name type="scientific">Solibacter usitatus (strain Ellin6076)</name>
    <dbReference type="NCBI Taxonomy" id="234267"/>
    <lineage>
        <taxon>Bacteria</taxon>
        <taxon>Pseudomonadati</taxon>
        <taxon>Acidobacteriota</taxon>
        <taxon>Terriglobia</taxon>
        <taxon>Bryobacterales</taxon>
        <taxon>Solibacteraceae</taxon>
        <taxon>Candidatus Solibacter</taxon>
    </lineage>
</organism>
<protein>
    <submittedName>
        <fullName evidence="1">Tetratricopeptide repeat protein</fullName>
    </submittedName>
</protein>
<dbReference type="OrthoDB" id="8902597at2"/>
<name>Q024I4_SOLUE</name>
<dbReference type="InParanoid" id="Q024I4"/>
<dbReference type="eggNOG" id="COG0457">
    <property type="taxonomic scope" value="Bacteria"/>
</dbReference>
<gene>
    <name evidence="1" type="ordered locus">Acid_2603</name>
</gene>
<reference evidence="1" key="1">
    <citation type="submission" date="2006-10" db="EMBL/GenBank/DDBJ databases">
        <title>Complete sequence of Solibacter usitatus Ellin6076.</title>
        <authorList>
            <consortium name="US DOE Joint Genome Institute"/>
            <person name="Copeland A."/>
            <person name="Lucas S."/>
            <person name="Lapidus A."/>
            <person name="Barry K."/>
            <person name="Detter J.C."/>
            <person name="Glavina del Rio T."/>
            <person name="Hammon N."/>
            <person name="Israni S."/>
            <person name="Dalin E."/>
            <person name="Tice H."/>
            <person name="Pitluck S."/>
            <person name="Thompson L.S."/>
            <person name="Brettin T."/>
            <person name="Bruce D."/>
            <person name="Han C."/>
            <person name="Tapia R."/>
            <person name="Gilna P."/>
            <person name="Schmutz J."/>
            <person name="Larimer F."/>
            <person name="Land M."/>
            <person name="Hauser L."/>
            <person name="Kyrpides N."/>
            <person name="Mikhailova N."/>
            <person name="Janssen P.H."/>
            <person name="Kuske C.R."/>
            <person name="Richardson P."/>
        </authorList>
    </citation>
    <scope>NUCLEOTIDE SEQUENCE</scope>
    <source>
        <strain evidence="1">Ellin6076</strain>
    </source>
</reference>
<dbReference type="HOGENOM" id="CLU_118592_0_0_0"/>
<dbReference type="STRING" id="234267.Acid_2603"/>
<dbReference type="AlphaFoldDB" id="Q024I4"/>
<dbReference type="KEGG" id="sus:Acid_2603"/>